<feature type="compositionally biased region" description="Low complexity" evidence="7">
    <location>
        <begin position="177"/>
        <end position="188"/>
    </location>
</feature>
<proteinExistence type="inferred from homology"/>
<evidence type="ECO:0000259" key="8">
    <source>
        <dbReference type="Pfam" id="PF07962"/>
    </source>
</evidence>
<evidence type="ECO:0000256" key="7">
    <source>
        <dbReference type="SAM" id="MobiDB-lite"/>
    </source>
</evidence>
<dbReference type="GO" id="GO:0006974">
    <property type="term" value="P:DNA damage response"/>
    <property type="evidence" value="ECO:0007669"/>
    <property type="project" value="UniProtKB-KW"/>
</dbReference>
<evidence type="ECO:0000256" key="5">
    <source>
        <dbReference type="ARBA" id="ARBA00023306"/>
    </source>
</evidence>
<keyword evidence="10" id="KW-1185">Reference proteome</keyword>
<gene>
    <name evidence="9" type="ORF">BaRGS_00016976</name>
</gene>
<dbReference type="Pfam" id="PF07962">
    <property type="entry name" value="Swi3"/>
    <property type="match status" value="1"/>
</dbReference>
<reference evidence="9 10" key="1">
    <citation type="journal article" date="2023" name="Sci. Data">
        <title>Genome assembly of the Korean intertidal mud-creeper Batillaria attramentaria.</title>
        <authorList>
            <person name="Patra A.K."/>
            <person name="Ho P.T."/>
            <person name="Jun S."/>
            <person name="Lee S.J."/>
            <person name="Kim Y."/>
            <person name="Won Y.J."/>
        </authorList>
    </citation>
    <scope>NUCLEOTIDE SEQUENCE [LARGE SCALE GENOMIC DNA]</scope>
    <source>
        <strain evidence="9">Wonlab-2016</strain>
    </source>
</reference>
<evidence type="ECO:0000256" key="6">
    <source>
        <dbReference type="RuleBase" id="RU366049"/>
    </source>
</evidence>
<dbReference type="AlphaFoldDB" id="A0ABD0KX17"/>
<feature type="compositionally biased region" description="Low complexity" evidence="7">
    <location>
        <begin position="227"/>
        <end position="243"/>
    </location>
</feature>
<evidence type="ECO:0000313" key="10">
    <source>
        <dbReference type="Proteomes" id="UP001519460"/>
    </source>
</evidence>
<keyword evidence="5 6" id="KW-0131">Cell cycle</keyword>
<sequence>MESVSLEMDDIFQDRFQGGEDDDELPLRLPDLPEGLTDEAQAEQNDDDDAENQEVQAKLKGMKGASKNTVKRPQPKLDSTRLTGERGIPVLPHIFKDVKLKGKGNEAEDLRVVMRYLEHWAHRLFPKMPFDEVLERIERLGTKREVQTCIKKMRLDMPVLAQDMQDQDDDDGDHPQEPSTQTQQQQQERTAADLFDELLREEEEIRGENSQTNNPRSETGGQSQTDPTATATPTEGAASTSAGLSADVLERIERNRRLAMERRANKTG</sequence>
<feature type="region of interest" description="Disordered" evidence="7">
    <location>
        <begin position="1"/>
        <end position="83"/>
    </location>
</feature>
<evidence type="ECO:0000256" key="3">
    <source>
        <dbReference type="ARBA" id="ARBA00022763"/>
    </source>
</evidence>
<keyword evidence="3 6" id="KW-0227">DNA damage</keyword>
<dbReference type="Proteomes" id="UP001519460">
    <property type="component" value="Unassembled WGS sequence"/>
</dbReference>
<name>A0ABD0KX17_9CAEN</name>
<keyword evidence="4 6" id="KW-0539">Nucleus</keyword>
<dbReference type="GO" id="GO:0000076">
    <property type="term" value="P:DNA replication checkpoint signaling"/>
    <property type="evidence" value="ECO:0007669"/>
    <property type="project" value="UniProtKB-UniRule"/>
</dbReference>
<feature type="region of interest" description="Disordered" evidence="7">
    <location>
        <begin position="164"/>
        <end position="249"/>
    </location>
</feature>
<feature type="domain" description="Chromosome segregation in meiosis protein 3" evidence="8">
    <location>
        <begin position="76"/>
        <end position="157"/>
    </location>
</feature>
<dbReference type="InterPro" id="IPR040038">
    <property type="entry name" value="TIPIN/Csm3/Swi3"/>
</dbReference>
<protein>
    <recommendedName>
        <fullName evidence="6">TIMELESS-interacting protein</fullName>
    </recommendedName>
</protein>
<feature type="compositionally biased region" description="Polar residues" evidence="7">
    <location>
        <begin position="209"/>
        <end position="226"/>
    </location>
</feature>
<accession>A0ABD0KX17</accession>
<comment type="subcellular location">
    <subcellularLocation>
        <location evidence="1 6">Nucleus</location>
    </subcellularLocation>
</comment>
<dbReference type="PANTHER" id="PTHR13220">
    <property type="entry name" value="TIMELESS INTERACTING-RELATED"/>
    <property type="match status" value="1"/>
</dbReference>
<feature type="non-terminal residue" evidence="9">
    <location>
        <position position="268"/>
    </location>
</feature>
<dbReference type="EMBL" id="JACVVK020000111">
    <property type="protein sequence ID" value="KAK7491720.1"/>
    <property type="molecule type" value="Genomic_DNA"/>
</dbReference>
<organism evidence="9 10">
    <name type="scientific">Batillaria attramentaria</name>
    <dbReference type="NCBI Taxonomy" id="370345"/>
    <lineage>
        <taxon>Eukaryota</taxon>
        <taxon>Metazoa</taxon>
        <taxon>Spiralia</taxon>
        <taxon>Lophotrochozoa</taxon>
        <taxon>Mollusca</taxon>
        <taxon>Gastropoda</taxon>
        <taxon>Caenogastropoda</taxon>
        <taxon>Sorbeoconcha</taxon>
        <taxon>Cerithioidea</taxon>
        <taxon>Batillariidae</taxon>
        <taxon>Batillaria</taxon>
    </lineage>
</organism>
<dbReference type="GO" id="GO:0005634">
    <property type="term" value="C:nucleus"/>
    <property type="evidence" value="ECO:0007669"/>
    <property type="project" value="UniProtKB-SubCell"/>
</dbReference>
<feature type="compositionally biased region" description="Acidic residues" evidence="7">
    <location>
        <begin position="36"/>
        <end position="52"/>
    </location>
</feature>
<dbReference type="InterPro" id="IPR012923">
    <property type="entry name" value="Csm3"/>
</dbReference>
<feature type="compositionally biased region" description="Acidic residues" evidence="7">
    <location>
        <begin position="194"/>
        <end position="205"/>
    </location>
</feature>
<dbReference type="GO" id="GO:0031297">
    <property type="term" value="P:replication fork processing"/>
    <property type="evidence" value="ECO:0007669"/>
    <property type="project" value="UniProtKB-UniRule"/>
</dbReference>
<evidence type="ECO:0000256" key="4">
    <source>
        <dbReference type="ARBA" id="ARBA00023242"/>
    </source>
</evidence>
<comment type="similarity">
    <text evidence="2 6">Belongs to the CSM3 family.</text>
</comment>
<evidence type="ECO:0000256" key="2">
    <source>
        <dbReference type="ARBA" id="ARBA00006075"/>
    </source>
</evidence>
<evidence type="ECO:0000256" key="1">
    <source>
        <dbReference type="ARBA" id="ARBA00004123"/>
    </source>
</evidence>
<comment type="caution">
    <text evidence="9">The sequence shown here is derived from an EMBL/GenBank/DDBJ whole genome shotgun (WGS) entry which is preliminary data.</text>
</comment>
<comment type="function">
    <text evidence="6">Plays an important role in the control of DNA replication and the maintenance of replication fork stability.</text>
</comment>
<evidence type="ECO:0000313" key="9">
    <source>
        <dbReference type="EMBL" id="KAK7491720.1"/>
    </source>
</evidence>
<dbReference type="PANTHER" id="PTHR13220:SF11">
    <property type="entry name" value="TIMELESS-INTERACTING PROTEIN"/>
    <property type="match status" value="1"/>
</dbReference>